<reference evidence="11" key="1">
    <citation type="submission" date="2017-02" db="EMBL/GenBank/DDBJ databases">
        <authorList>
            <person name="Tafer H."/>
            <person name="Lopandic K."/>
        </authorList>
    </citation>
    <scope>NUCLEOTIDE SEQUENCE [LARGE SCALE GENOMIC DNA]</scope>
    <source>
        <strain evidence="11">CBS 366.77</strain>
    </source>
</reference>
<feature type="domain" description="MPN" evidence="9">
    <location>
        <begin position="44"/>
        <end position="186"/>
    </location>
</feature>
<dbReference type="Proteomes" id="UP000266188">
    <property type="component" value="Unassembled WGS sequence"/>
</dbReference>
<gene>
    <name evidence="10" type="ORF">PHISCL_05257</name>
</gene>
<evidence type="ECO:0000256" key="2">
    <source>
        <dbReference type="ARBA" id="ARBA00011098"/>
    </source>
</evidence>
<evidence type="ECO:0000256" key="5">
    <source>
        <dbReference type="ARBA" id="ARBA00022790"/>
    </source>
</evidence>
<evidence type="ECO:0000256" key="6">
    <source>
        <dbReference type="ARBA" id="ARBA00023242"/>
    </source>
</evidence>
<evidence type="ECO:0000256" key="1">
    <source>
        <dbReference type="ARBA" id="ARBA00010893"/>
    </source>
</evidence>
<evidence type="ECO:0000256" key="8">
    <source>
        <dbReference type="SAM" id="MobiDB-lite"/>
    </source>
</evidence>
<dbReference type="FunFam" id="3.40.140.10:FF:000055">
    <property type="entry name" value="COP9 signalosome complex subunit 6"/>
    <property type="match status" value="1"/>
</dbReference>
<dbReference type="OrthoDB" id="1378at2759"/>
<dbReference type="GO" id="GO:0005737">
    <property type="term" value="C:cytoplasm"/>
    <property type="evidence" value="ECO:0007669"/>
    <property type="project" value="UniProtKB-SubCell"/>
</dbReference>
<evidence type="ECO:0000256" key="4">
    <source>
        <dbReference type="ARBA" id="ARBA00022490"/>
    </source>
</evidence>
<comment type="function">
    <text evidence="7">Component of the COP9 signalosome complex (CSN), a complex involved in various cellular and developmental processes.</text>
</comment>
<evidence type="ECO:0000259" key="9">
    <source>
        <dbReference type="PROSITE" id="PS50249"/>
    </source>
</evidence>
<dbReference type="GO" id="GO:0008237">
    <property type="term" value="F:metallopeptidase activity"/>
    <property type="evidence" value="ECO:0007669"/>
    <property type="project" value="InterPro"/>
</dbReference>
<keyword evidence="5 7" id="KW-0736">Signalosome</keyword>
<protein>
    <recommendedName>
        <fullName evidence="3 7">COP9 signalosome complex subunit 6</fullName>
    </recommendedName>
</protein>
<sequence>MDSSSSAALDSQVNSLTTSLKLLEMADPSESLVSQKTSDSGLHIQLHPLVLLIISDHLTRHTARQQEGPIVGALLGQQNGRDITLEHAFECVVTQNADGEVQLPADWFNERVKQYKDVHKDPPLDIVGWWSTAPPSGPNSVHLPIQRQILQDYNESAVFLAFHPSLVGPSSGGKLPLTIYESVYEGDNATDGGKKMEVDGEEQSLSIKFRALPYSIETGEAEMISMDTITRTGKNAAVRPPKSGKDSKKNGKTKGKDQEEPLLSAEDEELIASLTARLNAIRTLQSRISLIKNYLISLTAEDNKPGQLDYPILRQINSLLSQLALLTPHDHSRIFAETQRQHEDVLIVSMLGQLSQHIRTMRDIGKKASALQNARHSAMTRRAFQSRFEEEYLQDSPGSSDMFT</sequence>
<comment type="subcellular location">
    <subcellularLocation>
        <location evidence="7">Cytoplasm</location>
    </subcellularLocation>
    <subcellularLocation>
        <location evidence="7">Nucleus</location>
    </subcellularLocation>
</comment>
<dbReference type="GO" id="GO:0008180">
    <property type="term" value="C:COP9 signalosome"/>
    <property type="evidence" value="ECO:0007669"/>
    <property type="project" value="UniProtKB-UniRule"/>
</dbReference>
<dbReference type="PANTHER" id="PTHR10540:SF8">
    <property type="entry name" value="COP9 SIGNALOSOME COMPLEX SUBUNIT 6"/>
    <property type="match status" value="1"/>
</dbReference>
<dbReference type="Pfam" id="PF13012">
    <property type="entry name" value="MitMem_reg"/>
    <property type="match status" value="1"/>
</dbReference>
<dbReference type="InterPro" id="IPR037518">
    <property type="entry name" value="MPN"/>
</dbReference>
<dbReference type="InterPro" id="IPR000555">
    <property type="entry name" value="JAMM/MPN+_dom"/>
</dbReference>
<evidence type="ECO:0000256" key="7">
    <source>
        <dbReference type="RuleBase" id="RU367006"/>
    </source>
</evidence>
<dbReference type="EMBL" id="MVGC01000170">
    <property type="protein sequence ID" value="RJE22396.1"/>
    <property type="molecule type" value="Genomic_DNA"/>
</dbReference>
<comment type="subunit">
    <text evidence="2">Component of the COP9 signalosome (CSN) complex.</text>
</comment>
<evidence type="ECO:0000256" key="3">
    <source>
        <dbReference type="ARBA" id="ARBA00014871"/>
    </source>
</evidence>
<proteinExistence type="inferred from homology"/>
<dbReference type="InterPro" id="IPR033859">
    <property type="entry name" value="MPN_CSN6"/>
</dbReference>
<dbReference type="CDD" id="cd08063">
    <property type="entry name" value="MPN_CSN6"/>
    <property type="match status" value="1"/>
</dbReference>
<dbReference type="InterPro" id="IPR024969">
    <property type="entry name" value="EIF3F/CSN6-like_C"/>
</dbReference>
<keyword evidence="6 7" id="KW-0539">Nucleus</keyword>
<comment type="caution">
    <text evidence="10">The sequence shown here is derived from an EMBL/GenBank/DDBJ whole genome shotgun (WGS) entry which is preliminary data.</text>
</comment>
<organism evidence="10 11">
    <name type="scientific">Aspergillus sclerotialis</name>
    <dbReference type="NCBI Taxonomy" id="2070753"/>
    <lineage>
        <taxon>Eukaryota</taxon>
        <taxon>Fungi</taxon>
        <taxon>Dikarya</taxon>
        <taxon>Ascomycota</taxon>
        <taxon>Pezizomycotina</taxon>
        <taxon>Eurotiomycetes</taxon>
        <taxon>Eurotiomycetidae</taxon>
        <taxon>Eurotiales</taxon>
        <taxon>Aspergillaceae</taxon>
        <taxon>Aspergillus</taxon>
        <taxon>Aspergillus subgen. Polypaecilum</taxon>
    </lineage>
</organism>
<accession>A0A3A2ZHA1</accession>
<dbReference type="PANTHER" id="PTHR10540">
    <property type="entry name" value="EUKARYOTIC TRANSLATION INITIATION FACTOR 3 SUBUNIT F-RELATED"/>
    <property type="match status" value="1"/>
</dbReference>
<dbReference type="Pfam" id="PF01398">
    <property type="entry name" value="JAB"/>
    <property type="match status" value="1"/>
</dbReference>
<feature type="region of interest" description="Disordered" evidence="8">
    <location>
        <begin position="230"/>
        <end position="264"/>
    </location>
</feature>
<keyword evidence="4 7" id="KW-0963">Cytoplasm</keyword>
<dbReference type="PROSITE" id="PS50249">
    <property type="entry name" value="MPN"/>
    <property type="match status" value="1"/>
</dbReference>
<keyword evidence="11" id="KW-1185">Reference proteome</keyword>
<evidence type="ECO:0000313" key="10">
    <source>
        <dbReference type="EMBL" id="RJE22396.1"/>
    </source>
</evidence>
<dbReference type="STRING" id="2070753.A0A3A2ZHA1"/>
<name>A0A3A2ZHA1_9EURO</name>
<dbReference type="GO" id="GO:0000338">
    <property type="term" value="P:protein deneddylation"/>
    <property type="evidence" value="ECO:0007669"/>
    <property type="project" value="InterPro"/>
</dbReference>
<dbReference type="AlphaFoldDB" id="A0A3A2ZHA1"/>
<dbReference type="Gene3D" id="3.40.140.10">
    <property type="entry name" value="Cytidine Deaminase, domain 2"/>
    <property type="match status" value="1"/>
</dbReference>
<evidence type="ECO:0000313" key="11">
    <source>
        <dbReference type="Proteomes" id="UP000266188"/>
    </source>
</evidence>
<comment type="similarity">
    <text evidence="1 7">Belongs to the peptidase M67A family. CSN6 subfamily.</text>
</comment>
<feature type="compositionally biased region" description="Basic and acidic residues" evidence="8">
    <location>
        <begin position="243"/>
        <end position="259"/>
    </location>
</feature>